<evidence type="ECO:0000313" key="1">
    <source>
        <dbReference type="EMBL" id="CAH1161447.1"/>
    </source>
</evidence>
<accession>A0A9P0DK47</accession>
<dbReference type="EMBL" id="OU900105">
    <property type="protein sequence ID" value="CAH1161447.1"/>
    <property type="molecule type" value="Genomic_DNA"/>
</dbReference>
<protein>
    <submittedName>
        <fullName evidence="1">Uncharacterized protein</fullName>
    </submittedName>
</protein>
<dbReference type="Proteomes" id="UP001153712">
    <property type="component" value="Chromosome 12"/>
</dbReference>
<name>A0A9P0DK47_PHYSR</name>
<proteinExistence type="predicted"/>
<evidence type="ECO:0000313" key="2">
    <source>
        <dbReference type="Proteomes" id="UP001153712"/>
    </source>
</evidence>
<reference evidence="1" key="1">
    <citation type="submission" date="2022-01" db="EMBL/GenBank/DDBJ databases">
        <authorList>
            <person name="King R."/>
        </authorList>
    </citation>
    <scope>NUCLEOTIDE SEQUENCE</scope>
</reference>
<keyword evidence="2" id="KW-1185">Reference proteome</keyword>
<gene>
    <name evidence="1" type="ORF">PHYEVI_LOCUS3086</name>
</gene>
<dbReference type="AlphaFoldDB" id="A0A9P0DK47"/>
<sequence length="195" mass="23501">MRNGRQFRQQNVRFRCQNIPVKIPVMPLLLVNPAECWNLLETVYQLVQTVLGVLCTWSSMHSNVEEEYHLDHFPFFLMTLMDEQEFDEGDYGWEEQDEDWETTGSSVDWDLEEEDLEEEEPMRKNAEMYSFDYHRMGDNCVAEPLLVDNQINLERKEEYILKNLLNLQRQTWMNPRGCNYRSLVRTELYNRRFGL</sequence>
<organism evidence="1 2">
    <name type="scientific">Phyllotreta striolata</name>
    <name type="common">Striped flea beetle</name>
    <name type="synonym">Crioceris striolata</name>
    <dbReference type="NCBI Taxonomy" id="444603"/>
    <lineage>
        <taxon>Eukaryota</taxon>
        <taxon>Metazoa</taxon>
        <taxon>Ecdysozoa</taxon>
        <taxon>Arthropoda</taxon>
        <taxon>Hexapoda</taxon>
        <taxon>Insecta</taxon>
        <taxon>Pterygota</taxon>
        <taxon>Neoptera</taxon>
        <taxon>Endopterygota</taxon>
        <taxon>Coleoptera</taxon>
        <taxon>Polyphaga</taxon>
        <taxon>Cucujiformia</taxon>
        <taxon>Chrysomeloidea</taxon>
        <taxon>Chrysomelidae</taxon>
        <taxon>Galerucinae</taxon>
        <taxon>Alticini</taxon>
        <taxon>Phyllotreta</taxon>
    </lineage>
</organism>